<name>D3DN15_DROME</name>
<dbReference type="EMBL" id="BT120340">
    <property type="protein sequence ID" value="ADC55512.1"/>
    <property type="molecule type" value="mRNA"/>
</dbReference>
<reference evidence="1" key="1">
    <citation type="submission" date="2010-02" db="EMBL/GenBank/DDBJ databases">
        <authorList>
            <person name="Carlson J."/>
            <person name="Booth B."/>
            <person name="Frise E."/>
            <person name="Park S."/>
            <person name="Wan K."/>
            <person name="Yu C."/>
            <person name="Celniker S."/>
        </authorList>
    </citation>
    <scope>NUCLEOTIDE SEQUENCE</scope>
    <source>
        <strain evidence="1">Berkeley</strain>
    </source>
</reference>
<dbReference type="AlphaFoldDB" id="D3DN15"/>
<protein>
    <submittedName>
        <fullName evidence="1">RE46062p</fullName>
    </submittedName>
</protein>
<accession>D3DN15</accession>
<organism evidence="1">
    <name type="scientific">Drosophila melanogaster</name>
    <name type="common">Fruit fly</name>
    <dbReference type="NCBI Taxonomy" id="7227"/>
    <lineage>
        <taxon>Eukaryota</taxon>
        <taxon>Metazoa</taxon>
        <taxon>Ecdysozoa</taxon>
        <taxon>Arthropoda</taxon>
        <taxon>Hexapoda</taxon>
        <taxon>Insecta</taxon>
        <taxon>Pterygota</taxon>
        <taxon>Neoptera</taxon>
        <taxon>Endopterygota</taxon>
        <taxon>Diptera</taxon>
        <taxon>Brachycera</taxon>
        <taxon>Muscomorpha</taxon>
        <taxon>Ephydroidea</taxon>
        <taxon>Drosophilidae</taxon>
        <taxon>Drosophila</taxon>
        <taxon>Sophophora</taxon>
    </lineage>
</organism>
<evidence type="ECO:0000313" key="1">
    <source>
        <dbReference type="EMBL" id="ADC55512.1"/>
    </source>
</evidence>
<sequence length="62" mass="7657">MKKSFNLSQEKQEDPFYSLLRFALMNCAKWQAIIYRYIHRFENFSKHRFIQHVVYRTPNDGN</sequence>
<gene>
    <name evidence="1" type="primary">lea-RA</name>
</gene>
<proteinExistence type="evidence at transcript level"/>